<reference evidence="3" key="1">
    <citation type="submission" date="2013-07" db="EMBL/GenBank/DDBJ databases">
        <title>Transcriptome sequencing and developmental regulation of gene expression in Anopheles aquasalis.</title>
        <authorList>
            <consortium name="Brazilian Malaria Network (MCT/CNPq/MS/SCTIE/DECIT/PRONEX 555648/2009-5) and Research Network on Bioactive Molecules from Arthropod Vectors (NAP-MOBIARVE"/>
            <consortium name="University of Sao Paulo)"/>
            <person name="Marinotti O."/>
            <person name="Ribeiro J.M.C."/>
            <person name="Costa-da-Silva A.L."/>
            <person name="Silva M.C.P."/>
            <person name="Lopes A.R."/>
            <person name="Barros M.S."/>
            <person name="Sa-Nunes A."/>
            <person name="Konjin B.B."/>
            <person name="Carvalho E."/>
            <person name="Suesdek L."/>
            <person name="Silva-Neto M.A.C."/>
            <person name="Capurro M.L."/>
        </authorList>
    </citation>
    <scope>NUCLEOTIDE SEQUENCE</scope>
    <source>
        <tissue evidence="3">Whole body</tissue>
    </source>
</reference>
<sequence>MEVAWRFRIIFVMAFVVIIFGDLLGYGGARKEPKDKYPAHRHHRRGRDELGGNDDLWQRCTEYTATTDIPHQRSR</sequence>
<accession>T1E8B6</accession>
<keyword evidence="2" id="KW-1133">Transmembrane helix</keyword>
<dbReference type="AlphaFoldDB" id="T1E8B6"/>
<evidence type="ECO:0000256" key="1">
    <source>
        <dbReference type="SAM" id="MobiDB-lite"/>
    </source>
</evidence>
<name>T1E8B6_ANOAQ</name>
<organism evidence="3">
    <name type="scientific">Anopheles aquasalis</name>
    <name type="common">Malaria mosquito</name>
    <dbReference type="NCBI Taxonomy" id="42839"/>
    <lineage>
        <taxon>Eukaryota</taxon>
        <taxon>Metazoa</taxon>
        <taxon>Ecdysozoa</taxon>
        <taxon>Arthropoda</taxon>
        <taxon>Hexapoda</taxon>
        <taxon>Insecta</taxon>
        <taxon>Pterygota</taxon>
        <taxon>Neoptera</taxon>
        <taxon>Endopterygota</taxon>
        <taxon>Diptera</taxon>
        <taxon>Nematocera</taxon>
        <taxon>Culicoidea</taxon>
        <taxon>Culicidae</taxon>
        <taxon>Anophelinae</taxon>
        <taxon>Anopheles</taxon>
    </lineage>
</organism>
<feature type="transmembrane region" description="Helical" evidence="2">
    <location>
        <begin position="6"/>
        <end position="26"/>
    </location>
</feature>
<keyword evidence="2" id="KW-0812">Transmembrane</keyword>
<evidence type="ECO:0000256" key="2">
    <source>
        <dbReference type="SAM" id="Phobius"/>
    </source>
</evidence>
<keyword evidence="2" id="KW-0472">Membrane</keyword>
<proteinExistence type="evidence at transcript level"/>
<protein>
    <submittedName>
        <fullName evidence="3">Putative secreted protein</fullName>
    </submittedName>
</protein>
<feature type="region of interest" description="Disordered" evidence="1">
    <location>
        <begin position="30"/>
        <end position="54"/>
    </location>
</feature>
<dbReference type="EMBL" id="GAMD01002913">
    <property type="protein sequence ID" value="JAA98677.1"/>
    <property type="molecule type" value="mRNA"/>
</dbReference>
<evidence type="ECO:0000313" key="3">
    <source>
        <dbReference type="EMBL" id="JAA98677.1"/>
    </source>
</evidence>